<proteinExistence type="predicted"/>
<sequence length="436" mass="47060">MASPTTRLTDVKASYVFSVWIEVDGRAVPVYGLSRPKEGPEGWVMSEEGKVSSTRQAASERAGLHSCIRQQYVIKYAVKPKPGTKINAPGRYGDMEISCCVDGGEGVAWGLQRAVDLRSEEGIVSSFPGREIPGNKMQRFHFSRPLLTNAPTPYFSDEKLERLGTMEIAFQRCDASACERDAGERGNKDWRSQRPINAALARSANVETVTKFGRTEDSHPPRLTCPEILPMDKNDLISFQFRHAKRETLQAMGFIPFDTAVPRSIPPPLTLHPALPSASTRQQTQETLPNPKPKPNILPPSPLPNGQHHNDTYNNDHVHAAAAASASSSEDDIPSSVDLSHTAPPSGYIPAKPIALQRDIINDDDDDDGTFSDSIDSSSAAAAAAVETPTTIGSRDDQLQDIDGVSDVVPGPPGPLGVKRGTGGGGVKRKLKNGIK</sequence>
<keyword evidence="2" id="KW-1185">Reference proteome</keyword>
<protein>
    <submittedName>
        <fullName evidence="1">Uncharacterized protein</fullName>
    </submittedName>
</protein>
<comment type="caution">
    <text evidence="1">The sequence shown here is derived from an EMBL/GenBank/DDBJ whole genome shotgun (WGS) entry which is preliminary data.</text>
</comment>
<name>A0ACC2WNF6_9TREE</name>
<dbReference type="Proteomes" id="UP001241377">
    <property type="component" value="Unassembled WGS sequence"/>
</dbReference>
<gene>
    <name evidence="1" type="ORF">QFC19_000622</name>
</gene>
<dbReference type="EMBL" id="JASBWR010000004">
    <property type="protein sequence ID" value="KAJ9112602.1"/>
    <property type="molecule type" value="Genomic_DNA"/>
</dbReference>
<organism evidence="1 2">
    <name type="scientific">Naganishia cerealis</name>
    <dbReference type="NCBI Taxonomy" id="610337"/>
    <lineage>
        <taxon>Eukaryota</taxon>
        <taxon>Fungi</taxon>
        <taxon>Dikarya</taxon>
        <taxon>Basidiomycota</taxon>
        <taxon>Agaricomycotina</taxon>
        <taxon>Tremellomycetes</taxon>
        <taxon>Filobasidiales</taxon>
        <taxon>Filobasidiaceae</taxon>
        <taxon>Naganishia</taxon>
    </lineage>
</organism>
<evidence type="ECO:0000313" key="1">
    <source>
        <dbReference type="EMBL" id="KAJ9112602.1"/>
    </source>
</evidence>
<evidence type="ECO:0000313" key="2">
    <source>
        <dbReference type="Proteomes" id="UP001241377"/>
    </source>
</evidence>
<reference evidence="1" key="1">
    <citation type="submission" date="2023-04" db="EMBL/GenBank/DDBJ databases">
        <title>Draft Genome sequencing of Naganishia species isolated from polar environments using Oxford Nanopore Technology.</title>
        <authorList>
            <person name="Leo P."/>
            <person name="Venkateswaran K."/>
        </authorList>
    </citation>
    <scope>NUCLEOTIDE SEQUENCE</scope>
    <source>
        <strain evidence="1">MNA-CCFEE 5261</strain>
    </source>
</reference>
<accession>A0ACC2WNF6</accession>